<reference evidence="2 3" key="1">
    <citation type="submission" date="2018-03" db="EMBL/GenBank/DDBJ databases">
        <title>Genome sequencing of Weissella confusa isolates.</title>
        <authorList>
            <person name="Kajala I."/>
            <person name="Baruah R."/>
            <person name="Bergsveinson J."/>
            <person name="Juvonen R."/>
            <person name="Ziola B."/>
        </authorList>
    </citation>
    <scope>NUCLEOTIDE SEQUENCE [LARGE SCALE GENOMIC DNA]</scope>
    <source>
        <strain evidence="2 3">VTT E-062653</strain>
    </source>
</reference>
<gene>
    <name evidence="2" type="ORF">C6P11_00280</name>
</gene>
<dbReference type="GO" id="GO:0004519">
    <property type="term" value="F:endonuclease activity"/>
    <property type="evidence" value="ECO:0007669"/>
    <property type="project" value="InterPro"/>
</dbReference>
<dbReference type="Gene3D" id="3.30.2310.20">
    <property type="entry name" value="RelE-like"/>
    <property type="match status" value="1"/>
</dbReference>
<dbReference type="GO" id="GO:0006401">
    <property type="term" value="P:RNA catabolic process"/>
    <property type="evidence" value="ECO:0007669"/>
    <property type="project" value="InterPro"/>
</dbReference>
<organism evidence="2 3">
    <name type="scientific">Weissella confusa</name>
    <name type="common">Lactobacillus confusus</name>
    <dbReference type="NCBI Taxonomy" id="1583"/>
    <lineage>
        <taxon>Bacteria</taxon>
        <taxon>Bacillati</taxon>
        <taxon>Bacillota</taxon>
        <taxon>Bacilli</taxon>
        <taxon>Lactobacillales</taxon>
        <taxon>Lactobacillaceae</taxon>
        <taxon>Weissella</taxon>
    </lineage>
</organism>
<dbReference type="InterPro" id="IPR035093">
    <property type="entry name" value="RelE/ParE_toxin_dom_sf"/>
</dbReference>
<dbReference type="Proteomes" id="UP000297646">
    <property type="component" value="Unassembled WGS sequence"/>
</dbReference>
<comment type="caution">
    <text evidence="2">The sequence shown here is derived from an EMBL/GenBank/DDBJ whole genome shotgun (WGS) entry which is preliminary data.</text>
</comment>
<evidence type="ECO:0000313" key="3">
    <source>
        <dbReference type="Proteomes" id="UP000297646"/>
    </source>
</evidence>
<evidence type="ECO:0000313" key="2">
    <source>
        <dbReference type="EMBL" id="TGE75936.1"/>
    </source>
</evidence>
<dbReference type="SUPFAM" id="SSF143011">
    <property type="entry name" value="RelE-like"/>
    <property type="match status" value="1"/>
</dbReference>
<protein>
    <recommendedName>
        <fullName evidence="1">Endoribonuclease YoeB</fullName>
    </recommendedName>
</protein>
<dbReference type="InterPro" id="IPR009614">
    <property type="entry name" value="YoeB_toxin"/>
</dbReference>
<proteinExistence type="predicted"/>
<dbReference type="EMBL" id="PVSN01000003">
    <property type="protein sequence ID" value="TGE75936.1"/>
    <property type="molecule type" value="Genomic_DNA"/>
</dbReference>
<dbReference type="Pfam" id="PF06769">
    <property type="entry name" value="YoeB_toxin"/>
    <property type="match status" value="1"/>
</dbReference>
<dbReference type="AlphaFoldDB" id="A0A4Z0S3F4"/>
<dbReference type="OrthoDB" id="9801102at2"/>
<name>A0A4Z0S3F4_WEICO</name>
<accession>A0A4Z0S3F4</accession>
<sequence>MYTIKLGTTLAKKSLKQLQKSGFSEKLNSVLANIQQDPTEHAEKLVVFAGRKNKVFSRRLNVQHRVVYQVFPAERIVEVLSVWGHYVGA</sequence>
<evidence type="ECO:0000256" key="1">
    <source>
        <dbReference type="ARBA" id="ARBA00050056"/>
    </source>
</evidence>